<dbReference type="EMBL" id="JAWXYB010000018">
    <property type="protein sequence ID" value="MDX5930363.1"/>
    <property type="molecule type" value="Genomic_DNA"/>
</dbReference>
<gene>
    <name evidence="2" type="ORF">SIL87_06260</name>
</gene>
<dbReference type="AlphaFoldDB" id="A0AAW9DPM0"/>
<dbReference type="InterPro" id="IPR028908">
    <property type="entry name" value="Tox-PL_dom"/>
</dbReference>
<reference evidence="2 3" key="1">
    <citation type="submission" date="2023-11" db="EMBL/GenBank/DDBJ databases">
        <title>MicrobeMod: A computational toolkit for identifying prokaryotic methylation and restriction-modification with nanopore sequencing.</title>
        <authorList>
            <person name="Crits-Christoph A."/>
            <person name="Kang S.C."/>
            <person name="Lee H."/>
            <person name="Ostrov N."/>
        </authorList>
    </citation>
    <scope>NUCLEOTIDE SEQUENCE [LARGE SCALE GENOMIC DNA]</scope>
    <source>
        <strain evidence="2 3">DSMZ 700</strain>
    </source>
</reference>
<dbReference type="Proteomes" id="UP001279553">
    <property type="component" value="Unassembled WGS sequence"/>
</dbReference>
<organism evidence="2 3">
    <name type="scientific">Acidiphilium acidophilum</name>
    <name type="common">Thiobacillus acidophilus</name>
    <dbReference type="NCBI Taxonomy" id="76588"/>
    <lineage>
        <taxon>Bacteria</taxon>
        <taxon>Pseudomonadati</taxon>
        <taxon>Pseudomonadota</taxon>
        <taxon>Alphaproteobacteria</taxon>
        <taxon>Acetobacterales</taxon>
        <taxon>Acidocellaceae</taxon>
        <taxon>Acidiphilium</taxon>
    </lineage>
</organism>
<dbReference type="Pfam" id="PF05488">
    <property type="entry name" value="PAAR_motif"/>
    <property type="match status" value="1"/>
</dbReference>
<keyword evidence="3" id="KW-1185">Reference proteome</keyword>
<dbReference type="InterPro" id="IPR008727">
    <property type="entry name" value="PAAR_motif"/>
</dbReference>
<dbReference type="Gene3D" id="2.60.200.60">
    <property type="match status" value="2"/>
</dbReference>
<accession>A0AAW9DPM0</accession>
<dbReference type="Pfam" id="PF15644">
    <property type="entry name" value="Gln_amidase"/>
    <property type="match status" value="1"/>
</dbReference>
<feature type="domain" description="Tox-PL" evidence="1">
    <location>
        <begin position="127"/>
        <end position="219"/>
    </location>
</feature>
<evidence type="ECO:0000313" key="2">
    <source>
        <dbReference type="EMBL" id="MDX5930363.1"/>
    </source>
</evidence>
<sequence length="257" mass="25577">MHTCPASDGPIPHVGGPVIMGSANVFIGGLPAARFGDAVTCLGPTDTIAMGSQTVLINGMPAARMGDQTSHGGVIVGGLPSVLIGTAPGATGAGGDGEAGRQVDAAAAKARLNAIAKAVNPSNGQDNCGNIIDAVVARLRGTNPNAVAKNTLDGTFPQIETRFKTKFRKIGSLADAYQHLQKAGPGSIGLIGIIYPGGSGSHVVTIANVGGTVGIVEGQNWSASEPAEAITNSAAAVSRYDPNGNDILVLAILPKSA</sequence>
<proteinExistence type="predicted"/>
<evidence type="ECO:0000259" key="1">
    <source>
        <dbReference type="Pfam" id="PF15644"/>
    </source>
</evidence>
<comment type="caution">
    <text evidence="2">The sequence shown here is derived from an EMBL/GenBank/DDBJ whole genome shotgun (WGS) entry which is preliminary data.</text>
</comment>
<evidence type="ECO:0000313" key="3">
    <source>
        <dbReference type="Proteomes" id="UP001279553"/>
    </source>
</evidence>
<name>A0AAW9DPM0_ACIAO</name>
<protein>
    <submittedName>
        <fullName evidence="2">PAAR domain-containing protein</fullName>
    </submittedName>
</protein>
<dbReference type="CDD" id="cd14738">
    <property type="entry name" value="PAAR_2"/>
    <property type="match status" value="1"/>
</dbReference>